<evidence type="ECO:0000256" key="1">
    <source>
        <dbReference type="ARBA" id="ARBA00023015"/>
    </source>
</evidence>
<dbReference type="InterPro" id="IPR001647">
    <property type="entry name" value="HTH_TetR"/>
</dbReference>
<evidence type="ECO:0000313" key="7">
    <source>
        <dbReference type="Proteomes" id="UP000184474"/>
    </source>
</evidence>
<dbReference type="Pfam" id="PF16925">
    <property type="entry name" value="TetR_C_13"/>
    <property type="match status" value="1"/>
</dbReference>
<dbReference type="InterPro" id="IPR009057">
    <property type="entry name" value="Homeodomain-like_sf"/>
</dbReference>
<dbReference type="STRING" id="156994.SAMN04488028_10612"/>
<feature type="domain" description="HTH tetR-type" evidence="5">
    <location>
        <begin position="6"/>
        <end position="66"/>
    </location>
</feature>
<keyword evidence="7" id="KW-1185">Reference proteome</keyword>
<protein>
    <submittedName>
        <fullName evidence="6">Transcriptional regulator, TetR family</fullName>
    </submittedName>
</protein>
<name>A0A1M6TEQ6_REIAG</name>
<dbReference type="SUPFAM" id="SSF46689">
    <property type="entry name" value="Homeodomain-like"/>
    <property type="match status" value="1"/>
</dbReference>
<dbReference type="Gene3D" id="1.10.357.10">
    <property type="entry name" value="Tetracycline Repressor, domain 2"/>
    <property type="match status" value="1"/>
</dbReference>
<dbReference type="PANTHER" id="PTHR47506:SF1">
    <property type="entry name" value="HTH-TYPE TRANSCRIPTIONAL REGULATOR YJDC"/>
    <property type="match status" value="1"/>
</dbReference>
<dbReference type="SUPFAM" id="SSF48498">
    <property type="entry name" value="Tetracyclin repressor-like, C-terminal domain"/>
    <property type="match status" value="1"/>
</dbReference>
<dbReference type="GO" id="GO:0003677">
    <property type="term" value="F:DNA binding"/>
    <property type="evidence" value="ECO:0007669"/>
    <property type="project" value="UniProtKB-UniRule"/>
</dbReference>
<gene>
    <name evidence="6" type="ORF">SAMN04488028_10612</name>
</gene>
<keyword evidence="2 4" id="KW-0238">DNA-binding</keyword>
<accession>A0A1M6TEQ6</accession>
<keyword evidence="3" id="KW-0804">Transcription</keyword>
<dbReference type="Proteomes" id="UP000184474">
    <property type="component" value="Unassembled WGS sequence"/>
</dbReference>
<dbReference type="RefSeq" id="WP_073123610.1">
    <property type="nucleotide sequence ID" value="NZ_FRAA01000006.1"/>
</dbReference>
<organism evidence="6 7">
    <name type="scientific">Reichenbachiella agariperforans</name>
    <dbReference type="NCBI Taxonomy" id="156994"/>
    <lineage>
        <taxon>Bacteria</taxon>
        <taxon>Pseudomonadati</taxon>
        <taxon>Bacteroidota</taxon>
        <taxon>Cytophagia</taxon>
        <taxon>Cytophagales</taxon>
        <taxon>Reichenbachiellaceae</taxon>
        <taxon>Reichenbachiella</taxon>
    </lineage>
</organism>
<dbReference type="PROSITE" id="PS50977">
    <property type="entry name" value="HTH_TETR_2"/>
    <property type="match status" value="1"/>
</dbReference>
<dbReference type="Pfam" id="PF00440">
    <property type="entry name" value="TetR_N"/>
    <property type="match status" value="1"/>
</dbReference>
<sequence>MPKSVSFDRAQVIDQVTKLFWRKGFHATSMQDLVDATGLNRSSIYNTFGDKYQLFEASIRHYQNGQSETVLQSFYKSLSPLESIHDFFLSILASIKEDKERRGCFLSNCTTELGKSDVNIQGLLIANKDAMVGLFEQKLVAAQNAGEIALDKNVRLSALYLFTSLQGLQVTAILMSDQRDLDALVERILENL</sequence>
<evidence type="ECO:0000313" key="6">
    <source>
        <dbReference type="EMBL" id="SHK55477.1"/>
    </source>
</evidence>
<dbReference type="EMBL" id="FRAA01000006">
    <property type="protein sequence ID" value="SHK55477.1"/>
    <property type="molecule type" value="Genomic_DNA"/>
</dbReference>
<evidence type="ECO:0000259" key="5">
    <source>
        <dbReference type="PROSITE" id="PS50977"/>
    </source>
</evidence>
<evidence type="ECO:0000256" key="2">
    <source>
        <dbReference type="ARBA" id="ARBA00023125"/>
    </source>
</evidence>
<dbReference type="InterPro" id="IPR036271">
    <property type="entry name" value="Tet_transcr_reg_TetR-rel_C_sf"/>
</dbReference>
<proteinExistence type="predicted"/>
<dbReference type="AlphaFoldDB" id="A0A1M6TEQ6"/>
<evidence type="ECO:0000256" key="4">
    <source>
        <dbReference type="PROSITE-ProRule" id="PRU00335"/>
    </source>
</evidence>
<dbReference type="Gene3D" id="1.10.10.60">
    <property type="entry name" value="Homeodomain-like"/>
    <property type="match status" value="1"/>
</dbReference>
<dbReference type="InterPro" id="IPR011075">
    <property type="entry name" value="TetR_C"/>
</dbReference>
<dbReference type="PANTHER" id="PTHR47506">
    <property type="entry name" value="TRANSCRIPTIONAL REGULATORY PROTEIN"/>
    <property type="match status" value="1"/>
</dbReference>
<feature type="DNA-binding region" description="H-T-H motif" evidence="4">
    <location>
        <begin position="29"/>
        <end position="48"/>
    </location>
</feature>
<keyword evidence="1" id="KW-0805">Transcription regulation</keyword>
<evidence type="ECO:0000256" key="3">
    <source>
        <dbReference type="ARBA" id="ARBA00023163"/>
    </source>
</evidence>
<reference evidence="7" key="1">
    <citation type="submission" date="2016-11" db="EMBL/GenBank/DDBJ databases">
        <authorList>
            <person name="Varghese N."/>
            <person name="Submissions S."/>
        </authorList>
    </citation>
    <scope>NUCLEOTIDE SEQUENCE [LARGE SCALE GENOMIC DNA]</scope>
    <source>
        <strain evidence="7">DSM 26134</strain>
    </source>
</reference>